<dbReference type="NCBIfam" id="TIGR00231">
    <property type="entry name" value="small_GTP"/>
    <property type="match status" value="1"/>
</dbReference>
<comment type="caution">
    <text evidence="7">The sequence shown here is derived from an EMBL/GenBank/DDBJ whole genome shotgun (WGS) entry which is preliminary data.</text>
</comment>
<dbReference type="VEuPathDB" id="TriTrypDB:Lsey_0050_0220"/>
<dbReference type="InterPro" id="IPR005225">
    <property type="entry name" value="Small_GTP-bd"/>
</dbReference>
<dbReference type="GO" id="GO:0003924">
    <property type="term" value="F:GTPase activity"/>
    <property type="evidence" value="ECO:0007669"/>
    <property type="project" value="InterPro"/>
</dbReference>
<feature type="binding site" evidence="4">
    <location>
        <begin position="24"/>
        <end position="31"/>
    </location>
    <ligand>
        <name>GTP</name>
        <dbReference type="ChEBI" id="CHEBI:37565"/>
    </ligand>
</feature>
<dbReference type="CDD" id="cd04159">
    <property type="entry name" value="Arl10_like"/>
    <property type="match status" value="1"/>
</dbReference>
<dbReference type="InterPro" id="IPR044154">
    <property type="entry name" value="Arl8a/8b"/>
</dbReference>
<proteinExistence type="inferred from homology"/>
<dbReference type="PANTHER" id="PTHR45732:SF2">
    <property type="entry name" value="ADP-RIBOSYLATION FACTOR LIKE PROTEIN"/>
    <property type="match status" value="1"/>
</dbReference>
<dbReference type="PROSITE" id="PS51417">
    <property type="entry name" value="ARF"/>
    <property type="match status" value="1"/>
</dbReference>
<dbReference type="Pfam" id="PF00025">
    <property type="entry name" value="Arf"/>
    <property type="match status" value="1"/>
</dbReference>
<dbReference type="SUPFAM" id="SSF52540">
    <property type="entry name" value="P-loop containing nucleoside triphosphate hydrolases"/>
    <property type="match status" value="1"/>
</dbReference>
<comment type="similarity">
    <text evidence="1 6">Belongs to the small GTPase superfamily. Arf family.</text>
</comment>
<dbReference type="SMART" id="SM00177">
    <property type="entry name" value="ARF"/>
    <property type="match status" value="1"/>
</dbReference>
<evidence type="ECO:0000256" key="4">
    <source>
        <dbReference type="PIRSR" id="PIRSR606689-1"/>
    </source>
</evidence>
<dbReference type="EMBL" id="LJSK01000050">
    <property type="protein sequence ID" value="KPI88451.1"/>
    <property type="molecule type" value="Genomic_DNA"/>
</dbReference>
<feature type="binding site" evidence="5">
    <location>
        <position position="48"/>
    </location>
    <ligand>
        <name>Mg(2+)</name>
        <dbReference type="ChEBI" id="CHEBI:18420"/>
    </ligand>
</feature>
<dbReference type="InterPro" id="IPR027417">
    <property type="entry name" value="P-loop_NTPase"/>
</dbReference>
<feature type="binding site" evidence="4">
    <location>
        <position position="70"/>
    </location>
    <ligand>
        <name>GTP</name>
        <dbReference type="ChEBI" id="CHEBI:37565"/>
    </ligand>
</feature>
<reference evidence="7 8" key="1">
    <citation type="journal article" date="2015" name="PLoS Pathog.">
        <title>Leptomonas seymouri: Adaptations to the Dixenous Life Cycle Analyzed by Genome Sequencing, Transcriptome Profiling and Co-infection with Leishmania donovani.</title>
        <authorList>
            <person name="Kraeva N."/>
            <person name="Butenko A."/>
            <person name="Hlavacova J."/>
            <person name="Kostygov A."/>
            <person name="Myskova J."/>
            <person name="Grybchuk D."/>
            <person name="Lestinova T."/>
            <person name="Votypka J."/>
            <person name="Volf P."/>
            <person name="Opperdoes F."/>
            <person name="Flegontov P."/>
            <person name="Lukes J."/>
            <person name="Yurchenko V."/>
        </authorList>
    </citation>
    <scope>NUCLEOTIDE SEQUENCE [LARGE SCALE GENOMIC DNA]</scope>
    <source>
        <strain evidence="7 8">ATCC 30220</strain>
    </source>
</reference>
<evidence type="ECO:0000256" key="1">
    <source>
        <dbReference type="ARBA" id="ARBA00010290"/>
    </source>
</evidence>
<dbReference type="PRINTS" id="PR00328">
    <property type="entry name" value="SAR1GTPBP"/>
</dbReference>
<dbReference type="SMART" id="SM00178">
    <property type="entry name" value="SAR"/>
    <property type="match status" value="1"/>
</dbReference>
<dbReference type="GO" id="GO:0015031">
    <property type="term" value="P:protein transport"/>
    <property type="evidence" value="ECO:0007669"/>
    <property type="project" value="InterPro"/>
</dbReference>
<keyword evidence="5" id="KW-0460">Magnesium</keyword>
<dbReference type="PANTHER" id="PTHR45732">
    <property type="entry name" value="ADP-RIBOSYLATION FACTOR-LIKE PROTEIN 8"/>
    <property type="match status" value="1"/>
</dbReference>
<dbReference type="OrthoDB" id="2011769at2759"/>
<dbReference type="AlphaFoldDB" id="A0A0N1PD39"/>
<keyword evidence="2 4" id="KW-0547">Nucleotide-binding</keyword>
<dbReference type="OMA" id="RFRSEWG"/>
<evidence type="ECO:0000256" key="2">
    <source>
        <dbReference type="ARBA" id="ARBA00022741"/>
    </source>
</evidence>
<keyword evidence="3 4" id="KW-0342">GTP-binding</keyword>
<dbReference type="InterPro" id="IPR006689">
    <property type="entry name" value="Small_GTPase_ARF/SAR"/>
</dbReference>
<dbReference type="GO" id="GO:0046872">
    <property type="term" value="F:metal ion binding"/>
    <property type="evidence" value="ECO:0007669"/>
    <property type="project" value="UniProtKB-KW"/>
</dbReference>
<keyword evidence="8" id="KW-1185">Reference proteome</keyword>
<feature type="binding site" evidence="5">
    <location>
        <position position="31"/>
    </location>
    <ligand>
        <name>Mg(2+)</name>
        <dbReference type="ChEBI" id="CHEBI:18420"/>
    </ligand>
</feature>
<sequence>MGAVVAALRALFSGGKKLELCLVGLENSGKTTLLNVLAVGHPVETFPTVGLNVKMVQKEGVQLKVWDLGGQERFRHEWTRYTEGCDCIIYCVDSSDYQRAELAGRELHKLLSDTALNKLPLLICLNKIDLDPHMSKAECIELLGLASIDTNPWVVTPISALKQTNISEVVNWLVRNSHD</sequence>
<name>A0A0N1PD39_LEPSE</name>
<organism evidence="7 8">
    <name type="scientific">Leptomonas seymouri</name>
    <dbReference type="NCBI Taxonomy" id="5684"/>
    <lineage>
        <taxon>Eukaryota</taxon>
        <taxon>Discoba</taxon>
        <taxon>Euglenozoa</taxon>
        <taxon>Kinetoplastea</taxon>
        <taxon>Metakinetoplastina</taxon>
        <taxon>Trypanosomatida</taxon>
        <taxon>Trypanosomatidae</taxon>
        <taxon>Leishmaniinae</taxon>
        <taxon>Leptomonas</taxon>
    </lineage>
</organism>
<evidence type="ECO:0000256" key="6">
    <source>
        <dbReference type="RuleBase" id="RU003925"/>
    </source>
</evidence>
<dbReference type="FunFam" id="3.40.50.300:FF:001166">
    <property type="entry name" value="ADP-ribosylation factor D"/>
    <property type="match status" value="1"/>
</dbReference>
<evidence type="ECO:0000313" key="7">
    <source>
        <dbReference type="EMBL" id="KPI88451.1"/>
    </source>
</evidence>
<dbReference type="Gene3D" id="3.40.50.300">
    <property type="entry name" value="P-loop containing nucleotide triphosphate hydrolases"/>
    <property type="match status" value="1"/>
</dbReference>
<accession>A0A0N1PD39</accession>
<keyword evidence="5" id="KW-0479">Metal-binding</keyword>
<feature type="binding site" evidence="4">
    <location>
        <begin position="126"/>
        <end position="129"/>
    </location>
    <ligand>
        <name>GTP</name>
        <dbReference type="ChEBI" id="CHEBI:37565"/>
    </ligand>
</feature>
<evidence type="ECO:0000313" key="8">
    <source>
        <dbReference type="Proteomes" id="UP000038009"/>
    </source>
</evidence>
<dbReference type="Proteomes" id="UP000038009">
    <property type="component" value="Unassembled WGS sequence"/>
</dbReference>
<protein>
    <submittedName>
        <fullName evidence="7">Putative ADP-ribosylation factor</fullName>
    </submittedName>
</protein>
<dbReference type="GO" id="GO:0005525">
    <property type="term" value="F:GTP binding"/>
    <property type="evidence" value="ECO:0007669"/>
    <property type="project" value="UniProtKB-KW"/>
</dbReference>
<evidence type="ECO:0000256" key="5">
    <source>
        <dbReference type="PIRSR" id="PIRSR606689-2"/>
    </source>
</evidence>
<gene>
    <name evidence="7" type="ORF">ABL78_2464</name>
</gene>
<evidence type="ECO:0000256" key="3">
    <source>
        <dbReference type="ARBA" id="ARBA00023134"/>
    </source>
</evidence>